<dbReference type="AlphaFoldDB" id="A0A090N8V2"/>
<proteinExistence type="predicted"/>
<evidence type="ECO:0000256" key="1">
    <source>
        <dbReference type="SAM" id="Phobius"/>
    </source>
</evidence>
<accession>A0A090N8V2</accession>
<organism evidence="2 3">
    <name type="scientific">Afipia felis</name>
    <name type="common">Cat scratch disease bacillus</name>
    <dbReference type="NCBI Taxonomy" id="1035"/>
    <lineage>
        <taxon>Bacteria</taxon>
        <taxon>Pseudomonadati</taxon>
        <taxon>Pseudomonadota</taxon>
        <taxon>Alphaproteobacteria</taxon>
        <taxon>Hyphomicrobiales</taxon>
        <taxon>Nitrobacteraceae</taxon>
        <taxon>Afipia</taxon>
    </lineage>
</organism>
<keyword evidence="1" id="KW-0812">Transmembrane</keyword>
<evidence type="ECO:0000313" key="3">
    <source>
        <dbReference type="Proteomes" id="UP000035762"/>
    </source>
</evidence>
<keyword evidence="1" id="KW-0472">Membrane</keyword>
<keyword evidence="1" id="KW-1133">Transmembrane helix</keyword>
<dbReference type="Proteomes" id="UP000035762">
    <property type="component" value="Unassembled WGS sequence"/>
</dbReference>
<comment type="caution">
    <text evidence="2">The sequence shown here is derived from an EMBL/GenBank/DDBJ whole genome shotgun (WGS) entry which is preliminary data.</text>
</comment>
<feature type="transmembrane region" description="Helical" evidence="1">
    <location>
        <begin position="20"/>
        <end position="41"/>
    </location>
</feature>
<name>A0A090N8V2_AFIFE</name>
<dbReference type="EMBL" id="CCAZ020000003">
    <property type="protein sequence ID" value="CEG10573.1"/>
    <property type="molecule type" value="Genomic_DNA"/>
</dbReference>
<evidence type="ECO:0000313" key="2">
    <source>
        <dbReference type="EMBL" id="CEG10573.1"/>
    </source>
</evidence>
<protein>
    <submittedName>
        <fullName evidence="2">Uncharacterized protein</fullName>
    </submittedName>
</protein>
<gene>
    <name evidence="2" type="ORF">BN961_04013</name>
</gene>
<reference evidence="2 3" key="1">
    <citation type="journal article" date="2014" name="Genome Announc.">
        <title>Genome Sequence of Afipia felis Strain 76713, Isolated in Hospital Water Using an Amoeba Co-Culture Procedure.</title>
        <authorList>
            <person name="Benamar S."/>
            <person name="La Scola B."/>
            <person name="Croce O."/>
        </authorList>
    </citation>
    <scope>NUCLEOTIDE SEQUENCE [LARGE SCALE GENOMIC DNA]</scope>
    <source>
        <strain evidence="2 3">76713</strain>
    </source>
</reference>
<sequence length="52" mass="6030">MKKVWPNDEKSVSRNPPESQRMFSLIKVGLLLSIVFMVLLYRNAIDEQSIHA</sequence>
<keyword evidence="3" id="KW-1185">Reference proteome</keyword>